<name>A0ABQ9YHP1_9EUKA</name>
<protein>
    <submittedName>
        <fullName evidence="4">Uncharacterized protein</fullName>
    </submittedName>
</protein>
<dbReference type="PANTHER" id="PTHR12634:SF8">
    <property type="entry name" value="FIERY MOUNTAIN, ISOFORM D"/>
    <property type="match status" value="1"/>
</dbReference>
<feature type="compositionally biased region" description="Acidic residues" evidence="3">
    <location>
        <begin position="597"/>
        <end position="610"/>
    </location>
</feature>
<feature type="compositionally biased region" description="Polar residues" evidence="3">
    <location>
        <begin position="448"/>
        <end position="457"/>
    </location>
</feature>
<proteinExistence type="inferred from homology"/>
<evidence type="ECO:0000256" key="3">
    <source>
        <dbReference type="SAM" id="MobiDB-lite"/>
    </source>
</evidence>
<dbReference type="PANTHER" id="PTHR12634">
    <property type="entry name" value="SIT4 YEAST -ASSOCIATING PROTEIN-RELATED"/>
    <property type="match status" value="1"/>
</dbReference>
<evidence type="ECO:0000313" key="4">
    <source>
        <dbReference type="EMBL" id="KAK2963272.1"/>
    </source>
</evidence>
<gene>
    <name evidence="4" type="ORF">BLNAU_1805</name>
</gene>
<dbReference type="Proteomes" id="UP001281761">
    <property type="component" value="Unassembled WGS sequence"/>
</dbReference>
<evidence type="ECO:0000256" key="1">
    <source>
        <dbReference type="ARBA" id="ARBA00006180"/>
    </source>
</evidence>
<organism evidence="4 5">
    <name type="scientific">Blattamonas nauphoetae</name>
    <dbReference type="NCBI Taxonomy" id="2049346"/>
    <lineage>
        <taxon>Eukaryota</taxon>
        <taxon>Metamonada</taxon>
        <taxon>Preaxostyla</taxon>
        <taxon>Oxymonadida</taxon>
        <taxon>Blattamonas</taxon>
    </lineage>
</organism>
<feature type="region of interest" description="Disordered" evidence="3">
    <location>
        <begin position="423"/>
        <end position="457"/>
    </location>
</feature>
<accession>A0ABQ9YHP1</accession>
<dbReference type="EMBL" id="JARBJD010000007">
    <property type="protein sequence ID" value="KAK2963272.1"/>
    <property type="molecule type" value="Genomic_DNA"/>
</dbReference>
<feature type="compositionally biased region" description="Low complexity" evidence="3">
    <location>
        <begin position="471"/>
        <end position="493"/>
    </location>
</feature>
<keyword evidence="5" id="KW-1185">Reference proteome</keyword>
<evidence type="ECO:0000313" key="5">
    <source>
        <dbReference type="Proteomes" id="UP001281761"/>
    </source>
</evidence>
<comment type="caution">
    <text evidence="4">The sequence shown here is derived from an EMBL/GenBank/DDBJ whole genome shotgun (WGS) entry which is preliminary data.</text>
</comment>
<dbReference type="InterPro" id="IPR007587">
    <property type="entry name" value="SAPS"/>
</dbReference>
<reference evidence="4 5" key="1">
    <citation type="journal article" date="2022" name="bioRxiv">
        <title>Genomics of Preaxostyla Flagellates Illuminates Evolutionary Transitions and the Path Towards Mitochondrial Loss.</title>
        <authorList>
            <person name="Novak L.V.F."/>
            <person name="Treitli S.C."/>
            <person name="Pyrih J."/>
            <person name="Halakuc P."/>
            <person name="Pipaliya S.V."/>
            <person name="Vacek V."/>
            <person name="Brzon O."/>
            <person name="Soukal P."/>
            <person name="Eme L."/>
            <person name="Dacks J.B."/>
            <person name="Karnkowska A."/>
            <person name="Elias M."/>
            <person name="Hampl V."/>
        </authorList>
    </citation>
    <scope>NUCLEOTIDE SEQUENCE [LARGE SCALE GENOMIC DNA]</scope>
    <source>
        <strain evidence="4">NAU3</strain>
        <tissue evidence="4">Gut</tissue>
    </source>
</reference>
<sequence length="640" mass="73837">MAQEIQEMISKGRSLEDIFEHPSLLEVYPSGCTPVQNYLLSPSNITRLIQYLTIPSLDHHQLLTSFKYPFIAAEILSFDIPQVRQGLLRPNVLSPIFIYLKEQPIIPPTIGGYIHHIFNNILSDCRSNFVTIVLEQNLVQLLLRHLYLFPCCELLYGVLVFIEKEQGRDSLTQFIIEQDLIKSLLIILQTTDHPLIPGNIHQLFNSILGRYLGASPDIIFKIFFEKDKEIVKFLIDLVWNTHPVANLFWNESVQDKAIPLPSLIEHLVLDNLTFLMSLLDLDFDPQPTDLLDIAAQTFHSVSSKRKRFGCLKLHIVSLFTTLVRCPYSPPIDSILVQHSFYPLLVPLFFEYPSNSLLQNHLYTLFESTLQSHTSVARRALWHDGNLLTTTLIFLRECIRLEDHLKKKLPSNEYQIDLTVQHCSKLSKPSSRRRHHKRTSVDKHKSNRTQKQQQPDTLTQIEESDWVFGNESQSSPLSQTPPSHIDSSSPFSHSSNDDELSSWNQVNEDVMIKVECDRTISISLEAIQLIPRAYFVHFGWMMEMLQDEDEELKLAIHDLDGWETYVSDLIIREVSDNQHSMDQLQQIRESQTRYLTDPNDDDSIDEYDSGDNEPNFDSQNYKEKPDFLTALSIGPISLNET</sequence>
<keyword evidence="2" id="KW-0131">Cell cycle</keyword>
<comment type="similarity">
    <text evidence="1">Belongs to the SAPS family.</text>
</comment>
<feature type="region of interest" description="Disordered" evidence="3">
    <location>
        <begin position="594"/>
        <end position="622"/>
    </location>
</feature>
<feature type="region of interest" description="Disordered" evidence="3">
    <location>
        <begin position="469"/>
        <end position="499"/>
    </location>
</feature>
<evidence type="ECO:0000256" key="2">
    <source>
        <dbReference type="ARBA" id="ARBA00023306"/>
    </source>
</evidence>